<sequence length="107" mass="12776">MSEEFVTRAPKEYPSISVDITKMEIDDNNQDDSFEENSAHHCMIQQFKYEMVERQRLEVERDKKRKIKLLLTQELVEKQAKTAETRREVEKFLVASAKLRSFIETQH</sequence>
<dbReference type="Proteomes" id="UP000789831">
    <property type="component" value="Unassembled WGS sequence"/>
</dbReference>
<organism evidence="1 2">
    <name type="scientific">Ambispora gerdemannii</name>
    <dbReference type="NCBI Taxonomy" id="144530"/>
    <lineage>
        <taxon>Eukaryota</taxon>
        <taxon>Fungi</taxon>
        <taxon>Fungi incertae sedis</taxon>
        <taxon>Mucoromycota</taxon>
        <taxon>Glomeromycotina</taxon>
        <taxon>Glomeromycetes</taxon>
        <taxon>Archaeosporales</taxon>
        <taxon>Ambisporaceae</taxon>
        <taxon>Ambispora</taxon>
    </lineage>
</organism>
<dbReference type="AlphaFoldDB" id="A0A9N8Z582"/>
<dbReference type="EMBL" id="CAJVPL010000275">
    <property type="protein sequence ID" value="CAG8477194.1"/>
    <property type="molecule type" value="Genomic_DNA"/>
</dbReference>
<evidence type="ECO:0000313" key="2">
    <source>
        <dbReference type="Proteomes" id="UP000789831"/>
    </source>
</evidence>
<keyword evidence="2" id="KW-1185">Reference proteome</keyword>
<evidence type="ECO:0000313" key="1">
    <source>
        <dbReference type="EMBL" id="CAG8477194.1"/>
    </source>
</evidence>
<reference evidence="1" key="1">
    <citation type="submission" date="2021-06" db="EMBL/GenBank/DDBJ databases">
        <authorList>
            <person name="Kallberg Y."/>
            <person name="Tangrot J."/>
            <person name="Rosling A."/>
        </authorList>
    </citation>
    <scope>NUCLEOTIDE SEQUENCE</scope>
    <source>
        <strain evidence="1">MT106</strain>
    </source>
</reference>
<proteinExistence type="predicted"/>
<comment type="caution">
    <text evidence="1">The sequence shown here is derived from an EMBL/GenBank/DDBJ whole genome shotgun (WGS) entry which is preliminary data.</text>
</comment>
<protein>
    <submittedName>
        <fullName evidence="1">194_t:CDS:1</fullName>
    </submittedName>
</protein>
<gene>
    <name evidence="1" type="ORF">AGERDE_LOCUS3042</name>
</gene>
<accession>A0A9N8Z582</accession>
<name>A0A9N8Z582_9GLOM</name>